<accession>A0ABP6YYU3</accession>
<keyword evidence="3" id="KW-1185">Reference proteome</keyword>
<evidence type="ECO:0000313" key="2">
    <source>
        <dbReference type="EMBL" id="GAA3592504.1"/>
    </source>
</evidence>
<protein>
    <submittedName>
        <fullName evidence="2">ATP-binding protein</fullName>
    </submittedName>
</protein>
<dbReference type="InterPro" id="IPR050267">
    <property type="entry name" value="Anti-sigma-factor_SerPK"/>
</dbReference>
<keyword evidence="2" id="KW-0067">ATP-binding</keyword>
<dbReference type="Proteomes" id="UP001500707">
    <property type="component" value="Unassembled WGS sequence"/>
</dbReference>
<dbReference type="PANTHER" id="PTHR35526">
    <property type="entry name" value="ANTI-SIGMA-F FACTOR RSBW-RELATED"/>
    <property type="match status" value="1"/>
</dbReference>
<gene>
    <name evidence="2" type="ORF">GCM10022295_87630</name>
</gene>
<dbReference type="EMBL" id="BAABCE010000029">
    <property type="protein sequence ID" value="GAA3592504.1"/>
    <property type="molecule type" value="Genomic_DNA"/>
</dbReference>
<sequence>MTTTASRPRAKGYPGYSELHPRTKEAAPLARSLARTACARWGLPDEVMEAAALVMAELFANAVRHACGSSVRVIVDRPSDTRVYLAVIDRAPACLPHLRAPEGDEQSGRGLVIVESLSERWGYDRLGPAARPWGKRCWAELKVAP</sequence>
<dbReference type="PANTHER" id="PTHR35526:SF3">
    <property type="entry name" value="ANTI-SIGMA-F FACTOR RSBW"/>
    <property type="match status" value="1"/>
</dbReference>
<feature type="domain" description="Histidine kinase/HSP90-like ATPase" evidence="1">
    <location>
        <begin position="22"/>
        <end position="125"/>
    </location>
</feature>
<dbReference type="Pfam" id="PF13581">
    <property type="entry name" value="HATPase_c_2"/>
    <property type="match status" value="1"/>
</dbReference>
<organism evidence="2 3">
    <name type="scientific">Streptomyces osmaniensis</name>
    <dbReference type="NCBI Taxonomy" id="593134"/>
    <lineage>
        <taxon>Bacteria</taxon>
        <taxon>Bacillati</taxon>
        <taxon>Actinomycetota</taxon>
        <taxon>Actinomycetes</taxon>
        <taxon>Kitasatosporales</taxon>
        <taxon>Streptomycetaceae</taxon>
        <taxon>Streptomyces</taxon>
    </lineage>
</organism>
<comment type="caution">
    <text evidence="2">The sequence shown here is derived from an EMBL/GenBank/DDBJ whole genome shotgun (WGS) entry which is preliminary data.</text>
</comment>
<dbReference type="CDD" id="cd16936">
    <property type="entry name" value="HATPase_RsbW-like"/>
    <property type="match status" value="1"/>
</dbReference>
<dbReference type="RefSeq" id="WP_346186497.1">
    <property type="nucleotide sequence ID" value="NZ_BAABCE010000029.1"/>
</dbReference>
<reference evidence="3" key="1">
    <citation type="journal article" date="2019" name="Int. J. Syst. Evol. Microbiol.">
        <title>The Global Catalogue of Microorganisms (GCM) 10K type strain sequencing project: providing services to taxonomists for standard genome sequencing and annotation.</title>
        <authorList>
            <consortium name="The Broad Institute Genomics Platform"/>
            <consortium name="The Broad Institute Genome Sequencing Center for Infectious Disease"/>
            <person name="Wu L."/>
            <person name="Ma J."/>
        </authorList>
    </citation>
    <scope>NUCLEOTIDE SEQUENCE [LARGE SCALE GENOMIC DNA]</scope>
    <source>
        <strain evidence="3">JCM 17656</strain>
    </source>
</reference>
<dbReference type="GO" id="GO:0005524">
    <property type="term" value="F:ATP binding"/>
    <property type="evidence" value="ECO:0007669"/>
    <property type="project" value="UniProtKB-KW"/>
</dbReference>
<dbReference type="InterPro" id="IPR003594">
    <property type="entry name" value="HATPase_dom"/>
</dbReference>
<evidence type="ECO:0000259" key="1">
    <source>
        <dbReference type="Pfam" id="PF13581"/>
    </source>
</evidence>
<evidence type="ECO:0000313" key="3">
    <source>
        <dbReference type="Proteomes" id="UP001500707"/>
    </source>
</evidence>
<proteinExistence type="predicted"/>
<name>A0ABP6YYU3_9ACTN</name>
<keyword evidence="2" id="KW-0547">Nucleotide-binding</keyword>